<dbReference type="InterPro" id="IPR029058">
    <property type="entry name" value="AB_hydrolase_fold"/>
</dbReference>
<dbReference type="RefSeq" id="WP_017492594.1">
    <property type="nucleotide sequence ID" value="NZ_MRWE01000009.1"/>
</dbReference>
<name>A0A1X0WH91_9GAMM</name>
<accession>A0A1X0WH91</accession>
<comment type="caution">
    <text evidence="1">The sequence shown here is derived from an EMBL/GenBank/DDBJ whole genome shotgun (WGS) entry which is preliminary data.</text>
</comment>
<dbReference type="Pfam" id="PF06500">
    <property type="entry name" value="FrsA-like"/>
    <property type="match status" value="1"/>
</dbReference>
<dbReference type="SUPFAM" id="SSF53474">
    <property type="entry name" value="alpha/beta-Hydrolases"/>
    <property type="match status" value="1"/>
</dbReference>
<reference evidence="1 2" key="1">
    <citation type="journal article" date="2017" name="Int. J. Syst. Evol. Microbiol.">
        <title>Rouxiella badensis sp. nov. and Rouxiella silvae sp. nov. isolated from peat bog soil in Germany and emendation of the genus description.</title>
        <authorList>
            <person name="Le Fleche-Mateos A."/>
            <person name="Kugler J.H."/>
            <person name="Hansen S.H."/>
            <person name="Syldatk C."/>
            <person name="Hausmann R."/>
            <person name="Lomprez F."/>
            <person name="Vandenbogaert M."/>
            <person name="Manuguerra J.C."/>
            <person name="Grimont P.A."/>
        </authorList>
    </citation>
    <scope>NUCLEOTIDE SEQUENCE [LARGE SCALE GENOMIC DNA]</scope>
    <source>
        <strain evidence="1 2">DSM 100043</strain>
    </source>
</reference>
<dbReference type="InterPro" id="IPR010520">
    <property type="entry name" value="FrsA-like"/>
</dbReference>
<dbReference type="STRING" id="1646377.BS640_07210"/>
<organism evidence="1 2">
    <name type="scientific">Rouxiella badensis</name>
    <dbReference type="NCBI Taxonomy" id="1646377"/>
    <lineage>
        <taxon>Bacteria</taxon>
        <taxon>Pseudomonadati</taxon>
        <taxon>Pseudomonadota</taxon>
        <taxon>Gammaproteobacteria</taxon>
        <taxon>Enterobacterales</taxon>
        <taxon>Yersiniaceae</taxon>
        <taxon>Rouxiella</taxon>
    </lineage>
</organism>
<sequence>MHRQEEAEYLEELKNFVLLHCEAQQLKPGGVKEILKRITHAEGSEAGSWTAEWCRVALQMEQLQNWSDAAKLYNLARFPFVENEMQQTAHDACIENFEKSMAQAKVKFETLVLAEGAFKAYATGLDKNWPVVVVCGGIISIKEQWARFLLMAKRLKLCVVVTEMPGVGENTLRYTPETWTLFSQILDALQGRADTQQCHLMALSFSGHLALLAAAKDSRIRGITTVGAPVASFFRQYNSTAVPLATRRTLSHLTGLTRESLFIQMPDWQITLNDAPKLAIPVHYLQSEYDEIIPSSEIQSLKKIAADARVYCLADVHGSPNNMHLVAPWVLASIMASFPSRKKQALIFRTLWKAKALLSRRRNIAPPKKAEVIAPVLSGKVGSD</sequence>
<dbReference type="AlphaFoldDB" id="A0A1X0WH91"/>
<evidence type="ECO:0000313" key="2">
    <source>
        <dbReference type="Proteomes" id="UP000192536"/>
    </source>
</evidence>
<dbReference type="EMBL" id="MRWE01000009">
    <property type="protein sequence ID" value="ORJ26114.1"/>
    <property type="molecule type" value="Genomic_DNA"/>
</dbReference>
<evidence type="ECO:0008006" key="3">
    <source>
        <dbReference type="Google" id="ProtNLM"/>
    </source>
</evidence>
<proteinExistence type="predicted"/>
<gene>
    <name evidence="1" type="ORF">BS640_07210</name>
</gene>
<protein>
    <recommendedName>
        <fullName evidence="3">Alpha/beta hydrolase</fullName>
    </recommendedName>
</protein>
<evidence type="ECO:0000313" key="1">
    <source>
        <dbReference type="EMBL" id="ORJ26114.1"/>
    </source>
</evidence>
<dbReference type="Proteomes" id="UP000192536">
    <property type="component" value="Unassembled WGS sequence"/>
</dbReference>
<dbReference type="Gene3D" id="3.40.50.1820">
    <property type="entry name" value="alpha/beta hydrolase"/>
    <property type="match status" value="1"/>
</dbReference>
<keyword evidence="2" id="KW-1185">Reference proteome</keyword>